<evidence type="ECO:0000259" key="4">
    <source>
        <dbReference type="Pfam" id="PF00248"/>
    </source>
</evidence>
<evidence type="ECO:0000256" key="1">
    <source>
        <dbReference type="ARBA" id="ARBA00006515"/>
    </source>
</evidence>
<dbReference type="Proteomes" id="UP000009168">
    <property type="component" value="Unassembled WGS sequence"/>
</dbReference>
<sequence>MEYRFLGNTGIKVSAIGLGNYLNGETPDKREKIIQIVKKAYSLGINFFDTAESYGYGEGELQYGEAFKELGIPREELVVSSKIFWAVTPFTSQIQKVNQIGLSRKHIIEGVKVSLKRLQLDYLDIVYCHRFDEDTPLEETIKAFNDLIQQGLIHYWGTSEWSCGQIFEAREICAKLNLTPPVCEQPQYNMMVRERFEVEYGRLFDKYRMGSTVWSPLCAGILTGKYNDGKFPLGSRLNEYKDSILLKRIFDTYFAEDKKENLLKLLNALGEVANKIGCTQTQLAMAWVLANRDVSTAITSATKPEQLDEIVKSLEVVKKLTPEINKEIDQILRNKPQVGIDYKTYMPNKSVRRDQNIVKNQYFDQ</sequence>
<keyword evidence="6" id="KW-1185">Reference proteome</keyword>
<dbReference type="OrthoDB" id="2310150at2759"/>
<keyword evidence="2" id="KW-0521">NADP</keyword>
<dbReference type="PRINTS" id="PR01577">
    <property type="entry name" value="KCNABCHANNEL"/>
</dbReference>
<dbReference type="OMA" id="MYREEYH"/>
<evidence type="ECO:0000313" key="5">
    <source>
        <dbReference type="EMBL" id="EAR99994.1"/>
    </source>
</evidence>
<evidence type="ECO:0000313" key="6">
    <source>
        <dbReference type="Proteomes" id="UP000009168"/>
    </source>
</evidence>
<dbReference type="GO" id="GO:0016491">
    <property type="term" value="F:oxidoreductase activity"/>
    <property type="evidence" value="ECO:0007669"/>
    <property type="project" value="UniProtKB-KW"/>
</dbReference>
<dbReference type="PANTHER" id="PTHR43150:SF2">
    <property type="entry name" value="HYPERKINETIC, ISOFORM M"/>
    <property type="match status" value="1"/>
</dbReference>
<reference evidence="6" key="1">
    <citation type="journal article" date="2006" name="PLoS Biol.">
        <title>Macronuclear genome sequence of the ciliate Tetrahymena thermophila, a model eukaryote.</title>
        <authorList>
            <person name="Eisen J.A."/>
            <person name="Coyne R.S."/>
            <person name="Wu M."/>
            <person name="Wu D."/>
            <person name="Thiagarajan M."/>
            <person name="Wortman J.R."/>
            <person name="Badger J.H."/>
            <person name="Ren Q."/>
            <person name="Amedeo P."/>
            <person name="Jones K.M."/>
            <person name="Tallon L.J."/>
            <person name="Delcher A.L."/>
            <person name="Salzberg S.L."/>
            <person name="Silva J.C."/>
            <person name="Haas B.J."/>
            <person name="Majoros W.H."/>
            <person name="Farzad M."/>
            <person name="Carlton J.M."/>
            <person name="Smith R.K. Jr."/>
            <person name="Garg J."/>
            <person name="Pearlman R.E."/>
            <person name="Karrer K.M."/>
            <person name="Sun L."/>
            <person name="Manning G."/>
            <person name="Elde N.C."/>
            <person name="Turkewitz A.P."/>
            <person name="Asai D.J."/>
            <person name="Wilkes D.E."/>
            <person name="Wang Y."/>
            <person name="Cai H."/>
            <person name="Collins K."/>
            <person name="Stewart B.A."/>
            <person name="Lee S.R."/>
            <person name="Wilamowska K."/>
            <person name="Weinberg Z."/>
            <person name="Ruzzo W.L."/>
            <person name="Wloga D."/>
            <person name="Gaertig J."/>
            <person name="Frankel J."/>
            <person name="Tsao C.-C."/>
            <person name="Gorovsky M.A."/>
            <person name="Keeling P.J."/>
            <person name="Waller R.F."/>
            <person name="Patron N.J."/>
            <person name="Cherry J.M."/>
            <person name="Stover N.A."/>
            <person name="Krieger C.J."/>
            <person name="del Toro C."/>
            <person name="Ryder H.F."/>
            <person name="Williamson S.C."/>
            <person name="Barbeau R.A."/>
            <person name="Hamilton E.P."/>
            <person name="Orias E."/>
        </authorList>
    </citation>
    <scope>NUCLEOTIDE SEQUENCE [LARGE SCALE GENOMIC DNA]</scope>
    <source>
        <strain evidence="6">SB210</strain>
    </source>
</reference>
<dbReference type="eggNOG" id="KOG1575">
    <property type="taxonomic scope" value="Eukaryota"/>
</dbReference>
<dbReference type="EMBL" id="GG662632">
    <property type="protein sequence ID" value="EAR99994.1"/>
    <property type="molecule type" value="Genomic_DNA"/>
</dbReference>
<name>Q23TY7_TETTS</name>
<proteinExistence type="inferred from homology"/>
<dbReference type="InterPro" id="IPR005399">
    <property type="entry name" value="K_chnl_volt-dep_bsu_KCNAB-rel"/>
</dbReference>
<dbReference type="SUPFAM" id="SSF51430">
    <property type="entry name" value="NAD(P)-linked oxidoreductase"/>
    <property type="match status" value="1"/>
</dbReference>
<organism evidence="5 6">
    <name type="scientific">Tetrahymena thermophila (strain SB210)</name>
    <dbReference type="NCBI Taxonomy" id="312017"/>
    <lineage>
        <taxon>Eukaryota</taxon>
        <taxon>Sar</taxon>
        <taxon>Alveolata</taxon>
        <taxon>Ciliophora</taxon>
        <taxon>Intramacronucleata</taxon>
        <taxon>Oligohymenophorea</taxon>
        <taxon>Hymenostomatida</taxon>
        <taxon>Tetrahymenina</taxon>
        <taxon>Tetrahymenidae</taxon>
        <taxon>Tetrahymena</taxon>
    </lineage>
</organism>
<dbReference type="AlphaFoldDB" id="Q23TY7"/>
<dbReference type="InterPro" id="IPR036812">
    <property type="entry name" value="NAD(P)_OxRdtase_dom_sf"/>
</dbReference>
<keyword evidence="3" id="KW-0560">Oxidoreductase</keyword>
<evidence type="ECO:0000256" key="2">
    <source>
        <dbReference type="ARBA" id="ARBA00022857"/>
    </source>
</evidence>
<dbReference type="InterPro" id="IPR023210">
    <property type="entry name" value="NADP_OxRdtase_dom"/>
</dbReference>
<dbReference type="Gene3D" id="3.20.20.100">
    <property type="entry name" value="NADP-dependent oxidoreductase domain"/>
    <property type="match status" value="1"/>
</dbReference>
<gene>
    <name evidence="5" type="ORF">TTHERM_00962000</name>
</gene>
<feature type="domain" description="NADP-dependent oxidoreductase" evidence="4">
    <location>
        <begin position="16"/>
        <end position="332"/>
    </location>
</feature>
<dbReference type="STRING" id="312017.Q23TY7"/>
<dbReference type="Pfam" id="PF00248">
    <property type="entry name" value="Aldo_ket_red"/>
    <property type="match status" value="1"/>
</dbReference>
<evidence type="ECO:0000256" key="3">
    <source>
        <dbReference type="ARBA" id="ARBA00023002"/>
    </source>
</evidence>
<comment type="similarity">
    <text evidence="1">Belongs to the shaker potassium channel beta subunit family.</text>
</comment>
<dbReference type="GeneID" id="7828966"/>
<protein>
    <submittedName>
        <fullName evidence="5">Aldo/keto reductase family oxidoreductase</fullName>
    </submittedName>
</protein>
<dbReference type="InParanoid" id="Q23TY7"/>
<dbReference type="HOGENOM" id="CLU_023205_2_0_1"/>
<dbReference type="PANTHER" id="PTHR43150">
    <property type="entry name" value="HYPERKINETIC, ISOFORM M"/>
    <property type="match status" value="1"/>
</dbReference>
<accession>Q23TY7</accession>
<dbReference type="FunCoup" id="Q23TY7">
    <property type="interactions" value="29"/>
</dbReference>
<dbReference type="RefSeq" id="XP_001020239.1">
    <property type="nucleotide sequence ID" value="XM_001020239.1"/>
</dbReference>
<dbReference type="KEGG" id="tet:TTHERM_00962000"/>